<sequence>MSDSEALCNQT</sequence>
<name>A0AAN9C6D4_9TELE</name>
<organism evidence="1 2">
    <name type="scientific">Phoxinus phoxinus</name>
    <name type="common">Eurasian minnow</name>
    <dbReference type="NCBI Taxonomy" id="58324"/>
    <lineage>
        <taxon>Eukaryota</taxon>
        <taxon>Metazoa</taxon>
        <taxon>Chordata</taxon>
        <taxon>Craniata</taxon>
        <taxon>Vertebrata</taxon>
        <taxon>Euteleostomi</taxon>
        <taxon>Actinopterygii</taxon>
        <taxon>Neopterygii</taxon>
        <taxon>Teleostei</taxon>
        <taxon>Ostariophysi</taxon>
        <taxon>Cypriniformes</taxon>
        <taxon>Leuciscidae</taxon>
        <taxon>Phoxininae</taxon>
        <taxon>Phoxinus</taxon>
    </lineage>
</organism>
<evidence type="ECO:0000313" key="2">
    <source>
        <dbReference type="Proteomes" id="UP001364617"/>
    </source>
</evidence>
<proteinExistence type="predicted"/>
<comment type="caution">
    <text evidence="1">The sequence shown here is derived from an EMBL/GenBank/DDBJ whole genome shotgun (WGS) entry which is preliminary data.</text>
</comment>
<dbReference type="EMBL" id="JAYKXH010000024">
    <property type="protein sequence ID" value="KAK7123442.1"/>
    <property type="molecule type" value="Genomic_DNA"/>
</dbReference>
<accession>A0AAN9C6D4</accession>
<gene>
    <name evidence="1" type="ORF">R3I93_021765</name>
</gene>
<protein>
    <submittedName>
        <fullName evidence="1">Uncharacterized protein</fullName>
    </submittedName>
</protein>
<evidence type="ECO:0000313" key="1">
    <source>
        <dbReference type="EMBL" id="KAK7123442.1"/>
    </source>
</evidence>
<reference evidence="1 2" key="1">
    <citation type="submission" date="2024-02" db="EMBL/GenBank/DDBJ databases">
        <title>Chromosome-level genome assembly of the Eurasian Minnow (Phoxinus phoxinus).</title>
        <authorList>
            <person name="Oriowo T.O."/>
            <person name="Martin S."/>
            <person name="Stange M."/>
            <person name="Chrysostomakis Y."/>
            <person name="Brown T."/>
            <person name="Winkler S."/>
            <person name="Kukowka S."/>
            <person name="Myers E.W."/>
            <person name="Bohne A."/>
        </authorList>
    </citation>
    <scope>NUCLEOTIDE SEQUENCE [LARGE SCALE GENOMIC DNA]</scope>
    <source>
        <strain evidence="1">ZFMK-TIS-60720</strain>
        <tissue evidence="1">Whole Organism</tissue>
    </source>
</reference>
<keyword evidence="2" id="KW-1185">Reference proteome</keyword>
<dbReference type="Proteomes" id="UP001364617">
    <property type="component" value="Unassembled WGS sequence"/>
</dbReference>